<dbReference type="PANTHER" id="PTHR46686:SF4">
    <property type="entry name" value="GLYCOSYLTRANSFERASE FAMILY 4 PROTEIN"/>
    <property type="match status" value="1"/>
</dbReference>
<dbReference type="Pfam" id="PF13439">
    <property type="entry name" value="Glyco_transf_4"/>
    <property type="match status" value="1"/>
</dbReference>
<evidence type="ECO:0000313" key="2">
    <source>
        <dbReference type="EMBL" id="KAK8990368.1"/>
    </source>
</evidence>
<reference evidence="2 3" key="1">
    <citation type="journal article" date="2024" name="G3 (Bethesda)">
        <title>Genome assembly of Hibiscus sabdariffa L. provides insights into metabolisms of medicinal natural products.</title>
        <authorList>
            <person name="Kim T."/>
        </authorList>
    </citation>
    <scope>NUCLEOTIDE SEQUENCE [LARGE SCALE GENOMIC DNA]</scope>
    <source>
        <strain evidence="2">TK-2024</strain>
        <tissue evidence="2">Old leaves</tissue>
    </source>
</reference>
<dbReference type="EMBL" id="JBBPBN010000054">
    <property type="protein sequence ID" value="KAK8990368.1"/>
    <property type="molecule type" value="Genomic_DNA"/>
</dbReference>
<evidence type="ECO:0000259" key="1">
    <source>
        <dbReference type="Pfam" id="PF13439"/>
    </source>
</evidence>
<sequence length="89" mass="9984">MALEVSCRGLERLALTLHRALAEKGHEVHIFTTSSPSSPIPNLVFHLSKPTPSGYLEQAVVWKLPVDCSTLFTMRASDYFMLKQKMLPI</sequence>
<protein>
    <recommendedName>
        <fullName evidence="1">Glycosyltransferase subfamily 4-like N-terminal domain-containing protein</fullName>
    </recommendedName>
</protein>
<evidence type="ECO:0000313" key="3">
    <source>
        <dbReference type="Proteomes" id="UP001396334"/>
    </source>
</evidence>
<dbReference type="InterPro" id="IPR028098">
    <property type="entry name" value="Glyco_trans_4-like_N"/>
</dbReference>
<accession>A0ABR2PPP0</accession>
<feature type="domain" description="Glycosyltransferase subfamily 4-like N-terminal" evidence="1">
    <location>
        <begin position="9"/>
        <end position="52"/>
    </location>
</feature>
<gene>
    <name evidence="2" type="ORF">V6N11_009071</name>
</gene>
<name>A0ABR2PPP0_9ROSI</name>
<comment type="caution">
    <text evidence="2">The sequence shown here is derived from an EMBL/GenBank/DDBJ whole genome shotgun (WGS) entry which is preliminary data.</text>
</comment>
<keyword evidence="3" id="KW-1185">Reference proteome</keyword>
<dbReference type="Proteomes" id="UP001396334">
    <property type="component" value="Unassembled WGS sequence"/>
</dbReference>
<dbReference type="SUPFAM" id="SSF53756">
    <property type="entry name" value="UDP-Glycosyltransferase/glycogen phosphorylase"/>
    <property type="match status" value="1"/>
</dbReference>
<proteinExistence type="predicted"/>
<dbReference type="PANTHER" id="PTHR46686">
    <property type="entry name" value="GLYCOSYLTRANSFERASE"/>
    <property type="match status" value="1"/>
</dbReference>
<dbReference type="Gene3D" id="3.40.50.2000">
    <property type="entry name" value="Glycogen Phosphorylase B"/>
    <property type="match status" value="1"/>
</dbReference>
<organism evidence="2 3">
    <name type="scientific">Hibiscus sabdariffa</name>
    <name type="common">roselle</name>
    <dbReference type="NCBI Taxonomy" id="183260"/>
    <lineage>
        <taxon>Eukaryota</taxon>
        <taxon>Viridiplantae</taxon>
        <taxon>Streptophyta</taxon>
        <taxon>Embryophyta</taxon>
        <taxon>Tracheophyta</taxon>
        <taxon>Spermatophyta</taxon>
        <taxon>Magnoliopsida</taxon>
        <taxon>eudicotyledons</taxon>
        <taxon>Gunneridae</taxon>
        <taxon>Pentapetalae</taxon>
        <taxon>rosids</taxon>
        <taxon>malvids</taxon>
        <taxon>Malvales</taxon>
        <taxon>Malvaceae</taxon>
        <taxon>Malvoideae</taxon>
        <taxon>Hibiscus</taxon>
    </lineage>
</organism>